<dbReference type="FunFam" id="3.30.200.160:FF:000002">
    <property type="entry name" value="Transcription factor IIIC, subunit 5"/>
    <property type="match status" value="1"/>
</dbReference>
<evidence type="ECO:0000313" key="2">
    <source>
        <dbReference type="EMBL" id="KAI7728641.1"/>
    </source>
</evidence>
<name>A0AAD5BS33_AMBAR</name>
<dbReference type="Pfam" id="PF17682">
    <property type="entry name" value="Tau95_N"/>
    <property type="match status" value="1"/>
</dbReference>
<dbReference type="PANTHER" id="PTHR13230:SF5">
    <property type="entry name" value="GENERAL TRANSCRIPTION FACTOR 3C POLYPEPTIDE 5"/>
    <property type="match status" value="1"/>
</dbReference>
<keyword evidence="3" id="KW-1185">Reference proteome</keyword>
<dbReference type="Gene3D" id="3.30.200.160">
    <property type="entry name" value="TFIIIC, subcomplex tauA, subunit Sfc1, barrel domain"/>
    <property type="match status" value="1"/>
</dbReference>
<reference evidence="2" key="1">
    <citation type="submission" date="2022-06" db="EMBL/GenBank/DDBJ databases">
        <title>Uncovering the hologenomic basis of an extraordinary plant invasion.</title>
        <authorList>
            <person name="Bieker V.C."/>
            <person name="Martin M.D."/>
            <person name="Gilbert T."/>
            <person name="Hodgins K."/>
            <person name="Battlay P."/>
            <person name="Petersen B."/>
            <person name="Wilson J."/>
        </authorList>
    </citation>
    <scope>NUCLEOTIDE SEQUENCE</scope>
    <source>
        <strain evidence="2">AA19_3_7</strain>
        <tissue evidence="2">Leaf</tissue>
    </source>
</reference>
<dbReference type="PANTHER" id="PTHR13230">
    <property type="entry name" value="GENERAL TRANSCRIPTION FACTOR IIIC, POLYPEPTIDE 5"/>
    <property type="match status" value="1"/>
</dbReference>
<organism evidence="2 3">
    <name type="scientific">Ambrosia artemisiifolia</name>
    <name type="common">Common ragweed</name>
    <dbReference type="NCBI Taxonomy" id="4212"/>
    <lineage>
        <taxon>Eukaryota</taxon>
        <taxon>Viridiplantae</taxon>
        <taxon>Streptophyta</taxon>
        <taxon>Embryophyta</taxon>
        <taxon>Tracheophyta</taxon>
        <taxon>Spermatophyta</taxon>
        <taxon>Magnoliopsida</taxon>
        <taxon>eudicotyledons</taxon>
        <taxon>Gunneridae</taxon>
        <taxon>Pentapetalae</taxon>
        <taxon>asterids</taxon>
        <taxon>campanulids</taxon>
        <taxon>Asterales</taxon>
        <taxon>Asteraceae</taxon>
        <taxon>Asteroideae</taxon>
        <taxon>Heliantheae alliance</taxon>
        <taxon>Heliantheae</taxon>
        <taxon>Ambrosia</taxon>
    </lineage>
</organism>
<dbReference type="Proteomes" id="UP001206925">
    <property type="component" value="Unassembled WGS sequence"/>
</dbReference>
<dbReference type="InterPro" id="IPR041499">
    <property type="entry name" value="Tfc1/Sfc1_N"/>
</dbReference>
<comment type="caution">
    <text evidence="2">The sequence shown here is derived from an EMBL/GenBank/DDBJ whole genome shotgun (WGS) entry which is preliminary data.</text>
</comment>
<dbReference type="EMBL" id="JAMZMK010011178">
    <property type="protein sequence ID" value="KAI7728641.1"/>
    <property type="molecule type" value="Genomic_DNA"/>
</dbReference>
<evidence type="ECO:0000259" key="1">
    <source>
        <dbReference type="Pfam" id="PF17682"/>
    </source>
</evidence>
<accession>A0AAD5BS33</accession>
<proteinExistence type="predicted"/>
<evidence type="ECO:0000313" key="3">
    <source>
        <dbReference type="Proteomes" id="UP001206925"/>
    </source>
</evidence>
<dbReference type="GO" id="GO:0001002">
    <property type="term" value="F:RNA polymerase III type 1 promoter sequence-specific DNA binding"/>
    <property type="evidence" value="ECO:0007669"/>
    <property type="project" value="TreeGrafter"/>
</dbReference>
<dbReference type="InterPro" id="IPR042536">
    <property type="entry name" value="TFIIIC_tauA_Sfc1"/>
</dbReference>
<dbReference type="InterPro" id="IPR040454">
    <property type="entry name" value="TF_IIIC_Tfc1/Sfc1"/>
</dbReference>
<dbReference type="GO" id="GO:0001003">
    <property type="term" value="F:RNA polymerase III type 2 promoter sequence-specific DNA binding"/>
    <property type="evidence" value="ECO:0007669"/>
    <property type="project" value="TreeGrafter"/>
</dbReference>
<dbReference type="GO" id="GO:0006384">
    <property type="term" value="P:transcription initiation at RNA polymerase III promoter"/>
    <property type="evidence" value="ECO:0007669"/>
    <property type="project" value="InterPro"/>
</dbReference>
<sequence length="217" mass="24291">MGVIKDGSISGVLPSNNVFAINYPGYPSSIERALETLGGTQAIAKARESSSNKLELHFRPEDPYSHPVIGDVVTPCNQFLLKISKQKDERQISGGAEEKICADIVGHVSEIYNFNGMADYQHVLAVHADVARKKKRNWADVEPQFEKHGLIDADQEDLMILLPPLFSLKNTPENVVLQPSMFASQKKKHEGFLQYRWEMDIEPCLAIDFNIKDILIA</sequence>
<dbReference type="AlphaFoldDB" id="A0AAD5BS33"/>
<protein>
    <recommendedName>
        <fullName evidence="1">Transcription factor IIIC subunit Tfc1/Sfc1 triple barrel domain-containing protein</fullName>
    </recommendedName>
</protein>
<gene>
    <name evidence="2" type="ORF">M8C21_007261</name>
</gene>
<feature type="domain" description="Transcription factor IIIC subunit Tfc1/Sfc1 triple barrel" evidence="1">
    <location>
        <begin position="20"/>
        <end position="122"/>
    </location>
</feature>
<dbReference type="GO" id="GO:0000127">
    <property type="term" value="C:transcription factor TFIIIC complex"/>
    <property type="evidence" value="ECO:0007669"/>
    <property type="project" value="InterPro"/>
</dbReference>